<name>A0A645D8A0_9ZZZZ</name>
<dbReference type="AlphaFoldDB" id="A0A645D8A0"/>
<evidence type="ECO:0000313" key="1">
    <source>
        <dbReference type="EMBL" id="MPM85439.1"/>
    </source>
</evidence>
<dbReference type="EMBL" id="VSSQ01033748">
    <property type="protein sequence ID" value="MPM85439.1"/>
    <property type="molecule type" value="Genomic_DNA"/>
</dbReference>
<proteinExistence type="predicted"/>
<accession>A0A645D8A0</accession>
<reference evidence="1" key="1">
    <citation type="submission" date="2019-08" db="EMBL/GenBank/DDBJ databases">
        <authorList>
            <person name="Kucharzyk K."/>
            <person name="Murdoch R.W."/>
            <person name="Higgins S."/>
            <person name="Loffler F."/>
        </authorList>
    </citation>
    <scope>NUCLEOTIDE SEQUENCE</scope>
</reference>
<comment type="caution">
    <text evidence="1">The sequence shown here is derived from an EMBL/GenBank/DDBJ whole genome shotgun (WGS) entry which is preliminary data.</text>
</comment>
<gene>
    <name evidence="1" type="ORF">SDC9_132520</name>
</gene>
<sequence>MERVGTNSDLDAYQSGIRHPHRCWIRLAALHEFQGWRIAEVVYIDPMDTSFCHHGLYMVLDAE</sequence>
<protein>
    <submittedName>
        <fullName evidence="1">Uncharacterized protein</fullName>
    </submittedName>
</protein>
<organism evidence="1">
    <name type="scientific">bioreactor metagenome</name>
    <dbReference type="NCBI Taxonomy" id="1076179"/>
    <lineage>
        <taxon>unclassified sequences</taxon>
        <taxon>metagenomes</taxon>
        <taxon>ecological metagenomes</taxon>
    </lineage>
</organism>